<dbReference type="EMBL" id="RJPU01000001">
    <property type="protein sequence ID" value="RSJ96957.1"/>
    <property type="molecule type" value="Genomic_DNA"/>
</dbReference>
<gene>
    <name evidence="1" type="ORF">D8790_01600</name>
</gene>
<comment type="caution">
    <text evidence="1">The sequence shown here is derived from an EMBL/GenBank/DDBJ whole genome shotgun (WGS) entry which is preliminary data.</text>
</comment>
<reference evidence="1 2" key="1">
    <citation type="submission" date="2018-11" db="EMBL/GenBank/DDBJ databases">
        <title>Species Designations Belie Phenotypic and Genotypic Heterogeneity in Oral Streptococci.</title>
        <authorList>
            <person name="Velsko I."/>
        </authorList>
    </citation>
    <scope>NUCLEOTIDE SEQUENCE [LARGE SCALE GENOMIC DNA]</scope>
    <source>
        <strain evidence="1 2">BCC13</strain>
    </source>
</reference>
<proteinExistence type="predicted"/>
<evidence type="ECO:0000313" key="1">
    <source>
        <dbReference type="EMBL" id="RSJ96957.1"/>
    </source>
</evidence>
<accession>A0A428HM89</accession>
<name>A0A428HM89_STRCR</name>
<protein>
    <submittedName>
        <fullName evidence="1">Uncharacterized protein</fullName>
    </submittedName>
</protein>
<evidence type="ECO:0000313" key="2">
    <source>
        <dbReference type="Proteomes" id="UP000278843"/>
    </source>
</evidence>
<dbReference type="Proteomes" id="UP000278843">
    <property type="component" value="Unassembled WGS sequence"/>
</dbReference>
<organism evidence="1 2">
    <name type="scientific">Streptococcus cristatus</name>
    <dbReference type="NCBI Taxonomy" id="45634"/>
    <lineage>
        <taxon>Bacteria</taxon>
        <taxon>Bacillati</taxon>
        <taxon>Bacillota</taxon>
        <taxon>Bacilli</taxon>
        <taxon>Lactobacillales</taxon>
        <taxon>Streptococcaceae</taxon>
        <taxon>Streptococcus</taxon>
    </lineage>
</organism>
<dbReference type="AlphaFoldDB" id="A0A428HM89"/>
<sequence>MPDIVLLSKIYYACYTFEEVHVSLGVSKEALTYRLIDLLREYHLELETEIRRVVDEYIDGQNATIHHCFHKIKDQIADDFNQY</sequence>